<dbReference type="EMBL" id="LRPH01000043">
    <property type="protein sequence ID" value="KWU64701.1"/>
    <property type="molecule type" value="Genomic_DNA"/>
</dbReference>
<dbReference type="RefSeq" id="WP_060750112.1">
    <property type="nucleotide sequence ID" value="NZ_CP150648.1"/>
</dbReference>
<accession>A0A109GDC3</accession>
<reference evidence="1 2" key="1">
    <citation type="submission" date="2016-01" db="EMBL/GenBank/DDBJ databases">
        <authorList>
            <person name="McClelland M."/>
            <person name="Jain A."/>
            <person name="Saraogi P."/>
            <person name="Mendelson R."/>
            <person name="Westerman R."/>
            <person name="SanMiguel P."/>
            <person name="Csonka L."/>
        </authorList>
    </citation>
    <scope>NUCLEOTIDE SEQUENCE [LARGE SCALE GENOMIC DNA]</scope>
    <source>
        <strain evidence="1 2">PE8-15</strain>
    </source>
</reference>
<comment type="caution">
    <text evidence="1">The sequence shown here is derived from an EMBL/GenBank/DDBJ whole genome shotgun (WGS) entry which is preliminary data.</text>
</comment>
<proteinExistence type="predicted"/>
<evidence type="ECO:0000313" key="1">
    <source>
        <dbReference type="EMBL" id="KWU64701.1"/>
    </source>
</evidence>
<dbReference type="Proteomes" id="UP000065797">
    <property type="component" value="Unassembled WGS sequence"/>
</dbReference>
<evidence type="ECO:0000313" key="2">
    <source>
        <dbReference type="Proteomes" id="UP000065797"/>
    </source>
</evidence>
<dbReference type="AlphaFoldDB" id="A0A109GDC3"/>
<organism evidence="1 2">
    <name type="scientific">Bacillus mycoides</name>
    <dbReference type="NCBI Taxonomy" id="1405"/>
    <lineage>
        <taxon>Bacteria</taxon>
        <taxon>Bacillati</taxon>
        <taxon>Bacillota</taxon>
        <taxon>Bacilli</taxon>
        <taxon>Bacillales</taxon>
        <taxon>Bacillaceae</taxon>
        <taxon>Bacillus</taxon>
        <taxon>Bacillus cereus group</taxon>
    </lineage>
</organism>
<gene>
    <name evidence="1" type="ORF">AWW70_12705</name>
</gene>
<protein>
    <submittedName>
        <fullName evidence="1">Uncharacterized protein</fullName>
    </submittedName>
</protein>
<sequence length="254" mass="30710">MPIIRDIRLSFLKRKEHISSLETLKLTSSSNYDEELSFFKETSCITSLYERHMSKLRTDYEKVILIYCVDDISLLNQWEKKYRIFPGYMNVFVEYGSVNDFPYLSDREKKELALQIVHTEMKSLAVECDWDIEMLEKAYNKVLDLDYKNELVYIKKSSPNKKYVCSIIWQYEVAYADMYLEIREYRTRRLIKKEKLIREEDMYKMFNHISDVAWKLNHKVMLMNDKGKTMWILTFLEKNNPASLVWKIERIEES</sequence>
<name>A0A109GDC3_BACMY</name>